<gene>
    <name evidence="2" type="ORF">EXIGLDRAFT_732016</name>
</gene>
<evidence type="ECO:0000313" key="2">
    <source>
        <dbReference type="EMBL" id="KZV96942.1"/>
    </source>
</evidence>
<organism evidence="2 3">
    <name type="scientific">Exidia glandulosa HHB12029</name>
    <dbReference type="NCBI Taxonomy" id="1314781"/>
    <lineage>
        <taxon>Eukaryota</taxon>
        <taxon>Fungi</taxon>
        <taxon>Dikarya</taxon>
        <taxon>Basidiomycota</taxon>
        <taxon>Agaricomycotina</taxon>
        <taxon>Agaricomycetes</taxon>
        <taxon>Auriculariales</taxon>
        <taxon>Exidiaceae</taxon>
        <taxon>Exidia</taxon>
    </lineage>
</organism>
<dbReference type="InterPro" id="IPR011008">
    <property type="entry name" value="Dimeric_a/b-barrel"/>
</dbReference>
<dbReference type="PROSITE" id="PS51725">
    <property type="entry name" value="ABM"/>
    <property type="match status" value="1"/>
</dbReference>
<dbReference type="PANTHER" id="PTHR33336">
    <property type="entry name" value="QUINOL MONOOXYGENASE YGIN-RELATED"/>
    <property type="match status" value="1"/>
</dbReference>
<dbReference type="PANTHER" id="PTHR33336:SF15">
    <property type="entry name" value="ABM DOMAIN-CONTAINING PROTEIN"/>
    <property type="match status" value="1"/>
</dbReference>
<dbReference type="Pfam" id="PF03992">
    <property type="entry name" value="ABM"/>
    <property type="match status" value="1"/>
</dbReference>
<proteinExistence type="predicted"/>
<dbReference type="OrthoDB" id="10011777at2759"/>
<dbReference type="GO" id="GO:0003824">
    <property type="term" value="F:catalytic activity"/>
    <property type="evidence" value="ECO:0007669"/>
    <property type="project" value="TreeGrafter"/>
</dbReference>
<name>A0A165KV85_EXIGL</name>
<evidence type="ECO:0000259" key="1">
    <source>
        <dbReference type="PROSITE" id="PS51725"/>
    </source>
</evidence>
<dbReference type="InterPro" id="IPR050744">
    <property type="entry name" value="AI-2_Isomerase_LsrG"/>
</dbReference>
<dbReference type="InterPro" id="IPR007138">
    <property type="entry name" value="ABM_dom"/>
</dbReference>
<keyword evidence="3" id="KW-1185">Reference proteome</keyword>
<dbReference type="InParanoid" id="A0A165KV85"/>
<dbReference type="EMBL" id="KV425936">
    <property type="protein sequence ID" value="KZV96942.1"/>
    <property type="molecule type" value="Genomic_DNA"/>
</dbReference>
<evidence type="ECO:0000313" key="3">
    <source>
        <dbReference type="Proteomes" id="UP000077266"/>
    </source>
</evidence>
<dbReference type="SUPFAM" id="SSF54909">
    <property type="entry name" value="Dimeric alpha+beta barrel"/>
    <property type="match status" value="1"/>
</dbReference>
<dbReference type="STRING" id="1314781.A0A165KV85"/>
<feature type="domain" description="ABM" evidence="1">
    <location>
        <begin position="12"/>
        <end position="99"/>
    </location>
</feature>
<reference evidence="2 3" key="1">
    <citation type="journal article" date="2016" name="Mol. Biol. Evol.">
        <title>Comparative Genomics of Early-Diverging Mushroom-Forming Fungi Provides Insights into the Origins of Lignocellulose Decay Capabilities.</title>
        <authorList>
            <person name="Nagy L.G."/>
            <person name="Riley R."/>
            <person name="Tritt A."/>
            <person name="Adam C."/>
            <person name="Daum C."/>
            <person name="Floudas D."/>
            <person name="Sun H."/>
            <person name="Yadav J.S."/>
            <person name="Pangilinan J."/>
            <person name="Larsson K.H."/>
            <person name="Matsuura K."/>
            <person name="Barry K."/>
            <person name="Labutti K."/>
            <person name="Kuo R."/>
            <person name="Ohm R.A."/>
            <person name="Bhattacharya S.S."/>
            <person name="Shirouzu T."/>
            <person name="Yoshinaga Y."/>
            <person name="Martin F.M."/>
            <person name="Grigoriev I.V."/>
            <person name="Hibbett D.S."/>
        </authorList>
    </citation>
    <scope>NUCLEOTIDE SEQUENCE [LARGE SCALE GENOMIC DNA]</scope>
    <source>
        <strain evidence="2 3">HHB12029</strain>
    </source>
</reference>
<dbReference type="Gene3D" id="3.30.70.100">
    <property type="match status" value="1"/>
</dbReference>
<accession>A0A165KV85</accession>
<dbReference type="AlphaFoldDB" id="A0A165KV85"/>
<protein>
    <recommendedName>
        <fullName evidence="1">ABM domain-containing protein</fullName>
    </recommendedName>
</protein>
<dbReference type="Proteomes" id="UP000077266">
    <property type="component" value="Unassembled WGS sequence"/>
</dbReference>
<sequence length="104" mass="11319">MSATTEGFTGRIILVAELEAKPDKVSELEKVLLAIKASADSDAEPGCLTYRVSKFGTKFVIFEEYENQAAVQLHMGADTFKALVNAIPDTAVGGPKLQYYEECK</sequence>